<evidence type="ECO:0000256" key="2">
    <source>
        <dbReference type="SAM" id="MobiDB-lite"/>
    </source>
</evidence>
<feature type="coiled-coil region" evidence="1">
    <location>
        <begin position="282"/>
        <end position="367"/>
    </location>
</feature>
<evidence type="ECO:0000313" key="5">
    <source>
        <dbReference type="Proteomes" id="UP001157440"/>
    </source>
</evidence>
<feature type="region of interest" description="Disordered" evidence="2">
    <location>
        <begin position="1"/>
        <end position="47"/>
    </location>
</feature>
<protein>
    <recommendedName>
        <fullName evidence="6">Capsule biosynthesis protein</fullName>
    </recommendedName>
</protein>
<keyword evidence="3" id="KW-1133">Transmembrane helix</keyword>
<keyword evidence="3" id="KW-0472">Membrane</keyword>
<dbReference type="Proteomes" id="UP001157440">
    <property type="component" value="Unassembled WGS sequence"/>
</dbReference>
<dbReference type="GO" id="GO:0004713">
    <property type="term" value="F:protein tyrosine kinase activity"/>
    <property type="evidence" value="ECO:0007669"/>
    <property type="project" value="TreeGrafter"/>
</dbReference>
<proteinExistence type="predicted"/>
<evidence type="ECO:0008006" key="6">
    <source>
        <dbReference type="Google" id="ProtNLM"/>
    </source>
</evidence>
<dbReference type="PANTHER" id="PTHR32309:SF13">
    <property type="entry name" value="FERRIC ENTEROBACTIN TRANSPORT PROTEIN FEPE"/>
    <property type="match status" value="1"/>
</dbReference>
<dbReference type="GO" id="GO:0005886">
    <property type="term" value="C:plasma membrane"/>
    <property type="evidence" value="ECO:0007669"/>
    <property type="project" value="TreeGrafter"/>
</dbReference>
<keyword evidence="5" id="KW-1185">Reference proteome</keyword>
<dbReference type="PANTHER" id="PTHR32309">
    <property type="entry name" value="TYROSINE-PROTEIN KINASE"/>
    <property type="match status" value="1"/>
</dbReference>
<sequence length="465" mass="51588">MDRLAPGRARGRSCGRVTDMLSPPVRATDPGHVPDASGDRGQDSSTVEKQAMNMQARRAEGRLLKAADRQNGISQSLRQIARVPGLAERKKGVRSYQSHIKSDPWLPILFVLCFVLPTLAGGLYYGLLASDRYVTEAQFAIRPMFGTADKATPDAVGTNAGVPKEMIAQDTLIAQEYILSRPMLEAIEAQLPIRKWFSSDSIDYPSRLNPDKPIEKLLRYWKRRVSVDIESGTGIMTLSVEAFDPDESLAITQAVMAEAERMVNELSIKPRQDAVDESARELKLADERVAAARAALNALRNREGVLDAVKSNEVTLKTVSELQLSRAKLSIQLAVLQRDLNPEARPVVDLKQQIKDLDNNIARIQRELATVDPDQKRRLSNALTQSEALESKRTYEEKYREQVRLAFERARILAAQKAEAFVPIVPAIRAQSATEPRRILMTSLITAAAAMVFAAAMFARKLLAH</sequence>
<keyword evidence="1" id="KW-0175">Coiled coil</keyword>
<comment type="caution">
    <text evidence="4">The sequence shown here is derived from an EMBL/GenBank/DDBJ whole genome shotgun (WGS) entry which is preliminary data.</text>
</comment>
<organism evidence="4 5">
    <name type="scientific">Methylobacterium tardum</name>
    <dbReference type="NCBI Taxonomy" id="374432"/>
    <lineage>
        <taxon>Bacteria</taxon>
        <taxon>Pseudomonadati</taxon>
        <taxon>Pseudomonadota</taxon>
        <taxon>Alphaproteobacteria</taxon>
        <taxon>Hyphomicrobiales</taxon>
        <taxon>Methylobacteriaceae</taxon>
        <taxon>Methylobacterium</taxon>
    </lineage>
</organism>
<evidence type="ECO:0000256" key="3">
    <source>
        <dbReference type="SAM" id="Phobius"/>
    </source>
</evidence>
<feature type="transmembrane region" description="Helical" evidence="3">
    <location>
        <begin position="439"/>
        <end position="459"/>
    </location>
</feature>
<evidence type="ECO:0000256" key="1">
    <source>
        <dbReference type="SAM" id="Coils"/>
    </source>
</evidence>
<dbReference type="EMBL" id="BSPL01000038">
    <property type="protein sequence ID" value="GLS74341.1"/>
    <property type="molecule type" value="Genomic_DNA"/>
</dbReference>
<dbReference type="InterPro" id="IPR050445">
    <property type="entry name" value="Bact_polysacc_biosynth/exp"/>
</dbReference>
<evidence type="ECO:0000313" key="4">
    <source>
        <dbReference type="EMBL" id="GLS74341.1"/>
    </source>
</evidence>
<accession>A0AA37TRB5</accession>
<keyword evidence="3" id="KW-0812">Transmembrane</keyword>
<reference evidence="5" key="1">
    <citation type="journal article" date="2019" name="Int. J. Syst. Evol. Microbiol.">
        <title>The Global Catalogue of Microorganisms (GCM) 10K type strain sequencing project: providing services to taxonomists for standard genome sequencing and annotation.</title>
        <authorList>
            <consortium name="The Broad Institute Genomics Platform"/>
            <consortium name="The Broad Institute Genome Sequencing Center for Infectious Disease"/>
            <person name="Wu L."/>
            <person name="Ma J."/>
        </authorList>
    </citation>
    <scope>NUCLEOTIDE SEQUENCE [LARGE SCALE GENOMIC DNA]</scope>
    <source>
        <strain evidence="5">NBRC 103632</strain>
    </source>
</reference>
<dbReference type="AlphaFoldDB" id="A0AA37TRB5"/>
<gene>
    <name evidence="4" type="ORF">GCM10007890_63590</name>
</gene>
<name>A0AA37TRB5_9HYPH</name>
<feature type="transmembrane region" description="Helical" evidence="3">
    <location>
        <begin position="105"/>
        <end position="127"/>
    </location>
</feature>